<evidence type="ECO:0000313" key="2">
    <source>
        <dbReference type="EMBL" id="AMG40335.1"/>
    </source>
</evidence>
<feature type="domain" description="N-acetyltransferase" evidence="1">
    <location>
        <begin position="12"/>
        <end position="175"/>
    </location>
</feature>
<dbReference type="PANTHER" id="PTHR43072">
    <property type="entry name" value="N-ACETYLTRANSFERASE"/>
    <property type="match status" value="1"/>
</dbReference>
<keyword evidence="2" id="KW-0808">Transferase</keyword>
<evidence type="ECO:0000313" key="3">
    <source>
        <dbReference type="Proteomes" id="UP000060602"/>
    </source>
</evidence>
<dbReference type="SUPFAM" id="SSF55729">
    <property type="entry name" value="Acyl-CoA N-acyltransferases (Nat)"/>
    <property type="match status" value="1"/>
</dbReference>
<reference evidence="3" key="1">
    <citation type="submission" date="2015-12" db="EMBL/GenBank/DDBJ databases">
        <title>FDA dAtabase for Regulatory Grade micrObial Sequences (FDA-ARGOS): Supporting development and validation of Infectious Disease Dx tests.</title>
        <authorList>
            <person name="Case J."/>
            <person name="Tallon L."/>
            <person name="Sadzewicz L."/>
            <person name="Sengamalay N."/>
            <person name="Ott S."/>
            <person name="Godinez A."/>
            <person name="Nagaraj S."/>
            <person name="Nadendla S."/>
            <person name="Sichtig H."/>
        </authorList>
    </citation>
    <scope>NUCLEOTIDE SEQUENCE [LARGE SCALE GENOMIC DNA]</scope>
    <source>
        <strain evidence="3">FDAARGOS_147</strain>
    </source>
</reference>
<organism evidence="2 3">
    <name type="scientific">Alcaligenes xylosoxydans xylosoxydans</name>
    <name type="common">Achromobacter xylosoxidans</name>
    <dbReference type="NCBI Taxonomy" id="85698"/>
    <lineage>
        <taxon>Bacteria</taxon>
        <taxon>Pseudomonadati</taxon>
        <taxon>Pseudomonadota</taxon>
        <taxon>Betaproteobacteria</taxon>
        <taxon>Burkholderiales</taxon>
        <taxon>Alcaligenaceae</taxon>
        <taxon>Achromobacter</taxon>
    </lineage>
</organism>
<name>A0A0X8P5Q3_ALCXX</name>
<dbReference type="Gene3D" id="3.40.630.30">
    <property type="match status" value="1"/>
</dbReference>
<dbReference type="GO" id="GO:0016747">
    <property type="term" value="F:acyltransferase activity, transferring groups other than amino-acyl groups"/>
    <property type="evidence" value="ECO:0007669"/>
    <property type="project" value="InterPro"/>
</dbReference>
<proteinExistence type="predicted"/>
<dbReference type="Proteomes" id="UP000060602">
    <property type="component" value="Chromosome"/>
</dbReference>
<gene>
    <name evidence="2" type="ORF">AL504_21670</name>
</gene>
<protein>
    <submittedName>
        <fullName evidence="2">N-acetyltransferase</fullName>
    </submittedName>
</protein>
<dbReference type="AlphaFoldDB" id="A0A0X8P5Q3"/>
<dbReference type="Pfam" id="PF00583">
    <property type="entry name" value="Acetyltransf_1"/>
    <property type="match status" value="1"/>
</dbReference>
<dbReference type="InterPro" id="IPR000182">
    <property type="entry name" value="GNAT_dom"/>
</dbReference>
<sequence>MTPAMPQSAASILIRDSVDADLPAIKSIYAHHVQHGTASFELDPPSIQEMRQRRAGVLEKDMPYLVAEIDGEVVGYAYVTPYRPRPAYRHTVEDSVYVKDGRAGQGIGGRLLGALVERCAAAGWRQMLAVVGDSRNAASLAVHARQGFHPVGTLRSVGHKHGEWRDTVLMQRALGEGDSTPPRRP</sequence>
<evidence type="ECO:0000259" key="1">
    <source>
        <dbReference type="PROSITE" id="PS51186"/>
    </source>
</evidence>
<dbReference type="CDD" id="cd04301">
    <property type="entry name" value="NAT_SF"/>
    <property type="match status" value="1"/>
</dbReference>
<accession>A0A0X8P5Q3</accession>
<dbReference type="PANTHER" id="PTHR43072:SF8">
    <property type="entry name" value="ACYLTRANSFERASE FABY-RELATED"/>
    <property type="match status" value="1"/>
</dbReference>
<dbReference type="EMBL" id="CP014060">
    <property type="protein sequence ID" value="AMG40335.1"/>
    <property type="molecule type" value="Genomic_DNA"/>
</dbReference>
<dbReference type="PROSITE" id="PS51186">
    <property type="entry name" value="GNAT"/>
    <property type="match status" value="1"/>
</dbReference>
<dbReference type="InterPro" id="IPR016181">
    <property type="entry name" value="Acyl_CoA_acyltransferase"/>
</dbReference>